<feature type="domain" description="Cytochrome oxidase subunit II copper A binding" evidence="18">
    <location>
        <begin position="91"/>
        <end position="223"/>
    </location>
</feature>
<dbReference type="PANTHER" id="PTHR22888:SF9">
    <property type="entry name" value="CYTOCHROME C OXIDASE SUBUNIT 2"/>
    <property type="match status" value="1"/>
</dbReference>
<feature type="transmembrane region" description="Helical" evidence="17">
    <location>
        <begin position="62"/>
        <end position="84"/>
    </location>
</feature>
<evidence type="ECO:0000256" key="13">
    <source>
        <dbReference type="ARBA" id="ARBA00023128"/>
    </source>
</evidence>
<organism evidence="20">
    <name type="scientific">Andricus sp</name>
    <dbReference type="NCBI Taxonomy" id="3022421"/>
    <lineage>
        <taxon>Eukaryota</taxon>
        <taxon>Metazoa</taxon>
        <taxon>Ecdysozoa</taxon>
        <taxon>Arthropoda</taxon>
        <taxon>Hexapoda</taxon>
        <taxon>Insecta</taxon>
        <taxon>Pterygota</taxon>
        <taxon>Neoptera</taxon>
        <taxon>Endopterygota</taxon>
        <taxon>Hymenoptera</taxon>
        <taxon>Apocrita</taxon>
        <taxon>Proctotrupomorpha</taxon>
        <taxon>Cynipoidea</taxon>
        <taxon>Cynipidae</taxon>
        <taxon>Cynipinae</taxon>
        <taxon>Cynipini</taxon>
        <taxon>Andricus</taxon>
    </lineage>
</organism>
<evidence type="ECO:0000256" key="16">
    <source>
        <dbReference type="RuleBase" id="RU000457"/>
    </source>
</evidence>
<accession>A0AB38ZLC8</accession>
<dbReference type="GO" id="GO:0005507">
    <property type="term" value="F:copper ion binding"/>
    <property type="evidence" value="ECO:0007669"/>
    <property type="project" value="InterPro"/>
</dbReference>
<evidence type="ECO:0000256" key="17">
    <source>
        <dbReference type="SAM" id="Phobius"/>
    </source>
</evidence>
<evidence type="ECO:0000259" key="19">
    <source>
        <dbReference type="PROSITE" id="PS50999"/>
    </source>
</evidence>
<dbReference type="PANTHER" id="PTHR22888">
    <property type="entry name" value="CYTOCHROME C OXIDASE, SUBUNIT II"/>
    <property type="match status" value="1"/>
</dbReference>
<comment type="cofactor">
    <cofactor evidence="16">
        <name>Cu cation</name>
        <dbReference type="ChEBI" id="CHEBI:23378"/>
    </cofactor>
    <text evidence="16">Binds a copper A center.</text>
</comment>
<dbReference type="Gene3D" id="2.60.40.420">
    <property type="entry name" value="Cupredoxins - blue copper proteins"/>
    <property type="match status" value="1"/>
</dbReference>
<keyword evidence="14 16" id="KW-0472">Membrane</keyword>
<reference evidence="20" key="1">
    <citation type="submission" date="2024-01" db="EMBL/GenBank/DDBJ databases">
        <authorList>
            <person name="Duan Y.-B."/>
        </authorList>
    </citation>
    <scope>NUCLEOTIDE SEQUENCE</scope>
</reference>
<dbReference type="GO" id="GO:0004129">
    <property type="term" value="F:cytochrome-c oxidase activity"/>
    <property type="evidence" value="ECO:0007669"/>
    <property type="project" value="UniProtKB-EC"/>
</dbReference>
<dbReference type="InterPro" id="IPR011759">
    <property type="entry name" value="Cyt_c_oxidase_su2_TM_dom"/>
</dbReference>
<dbReference type="EMBL" id="PP228926">
    <property type="protein sequence ID" value="XAF36078.1"/>
    <property type="molecule type" value="Genomic_DNA"/>
</dbReference>
<keyword evidence="7 16" id="KW-0999">Mitochondrion inner membrane</keyword>
<keyword evidence="13 16" id="KW-0496">Mitochondrion</keyword>
<keyword evidence="8" id="KW-0460">Magnesium</keyword>
<dbReference type="PROSITE" id="PS50857">
    <property type="entry name" value="COX2_CUA"/>
    <property type="match status" value="1"/>
</dbReference>
<evidence type="ECO:0000256" key="3">
    <source>
        <dbReference type="ARBA" id="ARBA00015946"/>
    </source>
</evidence>
<name>A0AB38ZLC8_9HYME</name>
<gene>
    <name evidence="20" type="primary">cox2</name>
</gene>
<evidence type="ECO:0000256" key="10">
    <source>
        <dbReference type="ARBA" id="ARBA00022982"/>
    </source>
</evidence>
<dbReference type="GO" id="GO:0042773">
    <property type="term" value="P:ATP synthesis coupled electron transport"/>
    <property type="evidence" value="ECO:0007669"/>
    <property type="project" value="TreeGrafter"/>
</dbReference>
<dbReference type="Gene3D" id="1.10.287.90">
    <property type="match status" value="1"/>
</dbReference>
<feature type="domain" description="Cytochrome oxidase subunit II transmembrane region profile" evidence="19">
    <location>
        <begin position="1"/>
        <end position="90"/>
    </location>
</feature>
<keyword evidence="16" id="KW-0479">Metal-binding</keyword>
<dbReference type="PRINTS" id="PR01166">
    <property type="entry name" value="CYCOXIDASEII"/>
</dbReference>
<dbReference type="InterPro" id="IPR045187">
    <property type="entry name" value="CcO_II"/>
</dbReference>
<dbReference type="GO" id="GO:0005743">
    <property type="term" value="C:mitochondrial inner membrane"/>
    <property type="evidence" value="ECO:0007669"/>
    <property type="project" value="UniProtKB-SubCell"/>
</dbReference>
<comment type="catalytic activity">
    <reaction evidence="15">
        <text>4 Fe(II)-[cytochrome c] + O2 + 8 H(+)(in) = 4 Fe(III)-[cytochrome c] + 2 H2O + 4 H(+)(out)</text>
        <dbReference type="Rhea" id="RHEA:11436"/>
        <dbReference type="Rhea" id="RHEA-COMP:10350"/>
        <dbReference type="Rhea" id="RHEA-COMP:14399"/>
        <dbReference type="ChEBI" id="CHEBI:15377"/>
        <dbReference type="ChEBI" id="CHEBI:15378"/>
        <dbReference type="ChEBI" id="CHEBI:15379"/>
        <dbReference type="ChEBI" id="CHEBI:29033"/>
        <dbReference type="ChEBI" id="CHEBI:29034"/>
        <dbReference type="EC" id="7.1.1.9"/>
    </reaction>
    <physiologicalReaction direction="left-to-right" evidence="15">
        <dbReference type="Rhea" id="RHEA:11437"/>
    </physiologicalReaction>
</comment>
<dbReference type="SUPFAM" id="SSF49503">
    <property type="entry name" value="Cupredoxins"/>
    <property type="match status" value="1"/>
</dbReference>
<evidence type="ECO:0000256" key="2">
    <source>
        <dbReference type="ARBA" id="ARBA00007866"/>
    </source>
</evidence>
<keyword evidence="5 16" id="KW-0679">Respiratory chain</keyword>
<keyword evidence="12 16" id="KW-0186">Copper</keyword>
<evidence type="ECO:0000256" key="6">
    <source>
        <dbReference type="ARBA" id="ARBA00022692"/>
    </source>
</evidence>
<dbReference type="Pfam" id="PF00116">
    <property type="entry name" value="COX2"/>
    <property type="match status" value="1"/>
</dbReference>
<evidence type="ECO:0000313" key="20">
    <source>
        <dbReference type="EMBL" id="XAF36078.1"/>
    </source>
</evidence>
<dbReference type="InterPro" id="IPR008972">
    <property type="entry name" value="Cupredoxin"/>
</dbReference>
<evidence type="ECO:0000256" key="5">
    <source>
        <dbReference type="ARBA" id="ARBA00022660"/>
    </source>
</evidence>
<evidence type="ECO:0000256" key="15">
    <source>
        <dbReference type="ARBA" id="ARBA00049512"/>
    </source>
</evidence>
<proteinExistence type="inferred from homology"/>
<keyword evidence="10 16" id="KW-0249">Electron transport</keyword>
<dbReference type="InterPro" id="IPR002429">
    <property type="entry name" value="CcO_II-like_C"/>
</dbReference>
<geneLocation type="mitochondrion" evidence="20"/>
<comment type="subcellular location">
    <subcellularLocation>
        <location evidence="1 16">Mitochondrion inner membrane</location>
        <topology evidence="1 16">Multi-pass membrane protein</topology>
    </subcellularLocation>
</comment>
<protein>
    <recommendedName>
        <fullName evidence="3 16">Cytochrome c oxidase subunit 2</fullName>
    </recommendedName>
</protein>
<evidence type="ECO:0000256" key="4">
    <source>
        <dbReference type="ARBA" id="ARBA00022448"/>
    </source>
</evidence>
<evidence type="ECO:0000259" key="18">
    <source>
        <dbReference type="PROSITE" id="PS50857"/>
    </source>
</evidence>
<evidence type="ECO:0000256" key="8">
    <source>
        <dbReference type="ARBA" id="ARBA00022842"/>
    </source>
</evidence>
<evidence type="ECO:0000256" key="9">
    <source>
        <dbReference type="ARBA" id="ARBA00022967"/>
    </source>
</evidence>
<dbReference type="SUPFAM" id="SSF81464">
    <property type="entry name" value="Cytochrome c oxidase subunit II-like, transmembrane region"/>
    <property type="match status" value="1"/>
</dbReference>
<keyword evidence="9" id="KW-1278">Translocase</keyword>
<evidence type="ECO:0000256" key="1">
    <source>
        <dbReference type="ARBA" id="ARBA00004448"/>
    </source>
</evidence>
<comment type="similarity">
    <text evidence="2 16">Belongs to the cytochrome c oxidase subunit 2 family.</text>
</comment>
<dbReference type="PROSITE" id="PS50999">
    <property type="entry name" value="COX2_TM"/>
    <property type="match status" value="1"/>
</dbReference>
<keyword evidence="11 17" id="KW-1133">Transmembrane helix</keyword>
<evidence type="ECO:0000256" key="14">
    <source>
        <dbReference type="ARBA" id="ARBA00023136"/>
    </source>
</evidence>
<keyword evidence="4 16" id="KW-0813">Transport</keyword>
<comment type="function">
    <text evidence="16">Component of the cytochrome c oxidase, the last enzyme in the mitochondrial electron transport chain which drives oxidative phosphorylation. The respiratory chain contains 3 multisubunit complexes succinate dehydrogenase (complex II, CII), ubiquinol-cytochrome c oxidoreductase (cytochrome b-c1 complex, complex III, CIII) and cytochrome c oxidase (complex IV, CIV), that cooperate to transfer electrons derived from NADH and succinate to molecular oxygen, creating an electrochemical gradient over the inner membrane that drives transmembrane transport and the ATP synthase. Cytochrome c oxidase is the component of the respiratory chain that catalyzes the reduction of oxygen to water. Electrons originating from reduced cytochrome c in the intermembrane space (IMS) are transferred via the dinuclear copper A center (CU(A)) of subunit 2 and heme A of subunit 1 to the active site in subunit 1, a binuclear center (BNC) formed by heme A3 and copper B (CU(B)). The BNC reduces molecular oxygen to 2 water molecules using 4 electrons from cytochrome c in the IMS and 4 protons from the mitochondrial matrix.</text>
</comment>
<evidence type="ECO:0000256" key="7">
    <source>
        <dbReference type="ARBA" id="ARBA00022792"/>
    </source>
</evidence>
<keyword evidence="6 16" id="KW-0812">Transmembrane</keyword>
<dbReference type="AlphaFoldDB" id="A0AB38ZLC8"/>
<evidence type="ECO:0000256" key="11">
    <source>
        <dbReference type="ARBA" id="ARBA00022989"/>
    </source>
</evidence>
<dbReference type="InterPro" id="IPR036257">
    <property type="entry name" value="Cyt_c_oxidase_su2_TM_sf"/>
</dbReference>
<sequence length="224" mass="26491">MNTWLNLNLQDSSSPLMEWLIKFHDYTLMINLMTTFIIIYMMMSILLNNFINLNIENQMIEIVWTLFPIYVLILMSIPSLKILYLSDEMYSPIMSIKSIGHQWYWSYEIPDFKNVNFESFMLSDLDNLNSFRLLDVDNRLVLPMNLQIRMLVSSDDVIHSFTIPSMGIKVDGMPGRINQLNLFINRPGSIFWSMFSNLWGYHSFMPIVIESTNLKMFLNWINLI</sequence>
<feature type="transmembrane region" description="Helical" evidence="17">
    <location>
        <begin position="26"/>
        <end position="50"/>
    </location>
</feature>
<dbReference type="Pfam" id="PF02790">
    <property type="entry name" value="COX2_TM"/>
    <property type="match status" value="1"/>
</dbReference>
<evidence type="ECO:0000256" key="12">
    <source>
        <dbReference type="ARBA" id="ARBA00023008"/>
    </source>
</evidence>